<evidence type="ECO:0000256" key="1">
    <source>
        <dbReference type="SAM" id="Coils"/>
    </source>
</evidence>
<dbReference type="PANTHER" id="PTHR14187:SF5">
    <property type="entry name" value="HEAT SHOCK 70 KDA PROTEIN 12A"/>
    <property type="match status" value="1"/>
</dbReference>
<dbReference type="Proteomes" id="UP000614334">
    <property type="component" value="Unassembled WGS sequence"/>
</dbReference>
<gene>
    <name evidence="2" type="ORF">RHS01_05548</name>
</gene>
<accession>A0A8H7IBQ8</accession>
<organism evidence="2 3">
    <name type="scientific">Rhizoctonia solani</name>
    <dbReference type="NCBI Taxonomy" id="456999"/>
    <lineage>
        <taxon>Eukaryota</taxon>
        <taxon>Fungi</taxon>
        <taxon>Dikarya</taxon>
        <taxon>Basidiomycota</taxon>
        <taxon>Agaricomycotina</taxon>
        <taxon>Agaricomycetes</taxon>
        <taxon>Cantharellales</taxon>
        <taxon>Ceratobasidiaceae</taxon>
        <taxon>Rhizoctonia</taxon>
    </lineage>
</organism>
<dbReference type="Gene3D" id="3.40.50.300">
    <property type="entry name" value="P-loop containing nucleotide triphosphate hydrolases"/>
    <property type="match status" value="1"/>
</dbReference>
<dbReference type="CDD" id="cd10170">
    <property type="entry name" value="ASKHA_NBD_HSP70"/>
    <property type="match status" value="1"/>
</dbReference>
<reference evidence="2" key="1">
    <citation type="submission" date="2020-09" db="EMBL/GenBank/DDBJ databases">
        <title>Comparative genome analyses of four rice-infecting Rhizoctonia solani isolates reveal extensive enrichment of homogalacturonan modification genes.</title>
        <authorList>
            <person name="Lee D.-Y."/>
            <person name="Jeon J."/>
            <person name="Kim K.-T."/>
            <person name="Cheong K."/>
            <person name="Song H."/>
            <person name="Choi G."/>
            <person name="Ko J."/>
            <person name="Opiyo S.O."/>
            <person name="Zuo S."/>
            <person name="Madhav S."/>
            <person name="Lee Y.-H."/>
            <person name="Wang G.-L."/>
        </authorList>
    </citation>
    <scope>NUCLEOTIDE SEQUENCE</scope>
    <source>
        <strain evidence="2">AG1-IA B2</strain>
    </source>
</reference>
<dbReference type="PANTHER" id="PTHR14187">
    <property type="entry name" value="ALPHA KINASE/ELONGATION FACTOR 2 KINASE"/>
    <property type="match status" value="1"/>
</dbReference>
<proteinExistence type="predicted"/>
<sequence length="1226" mass="136008">MSMLFGDDEPVWAWDENGICSFVSADLRGLEGALERRRGRRGNFWSLKIDVCMRFGGTELEAYIEWKDKTPNKQARIKLSSGSPLAGQEAQSLASKIPTLVWYNTDKEAVSFGAEALSPQAEEEAEDNEWQLARHFNAFDLALPPGISLLRVYSDFLGYLIRHTQTFFEDRIIDGRLIWQKHRPSMQFIIAHPNGWGIREQAFLRTAATNAGLVTNATAATCIRFVTEAEASVHFCIYHTNLGSRLKPGMKFAVCDAGGSTVDTTAYSVISTRVPIELEEAHASACVQAGAIFVNAAAEQHIQRTLTSANLPSEDVADYSKRGIQDFEKNLKRQFAGSADSKTVEVAGTRTNYPAIGIRRGHMSLSGERVQKFFDICVNEIKSSVDQQIQGLNISHILLVGGFGDSPYLRRVFKDRYEPQGCQITLTNDSTSKAVADGAIIWSTTSNVTGRAPRSSFGIETSMRYNSGNVDHQGREVITCPSGNQKVSGIWSQIAAKGVTIDARAVARESFSQAFSSPNPDLSNFEVSLISYANNGEPMWARDKRGKGYIIRASGALEPRIGVHGNKYWRLYFEVCIRFGGTELEAYLEWEERGATRTGDVTIVPDDPVEDQKATKPVTTREKITSEELDVILSQEASAPVLILGRFNTPREDFIYTASEHMGIGPESDIRNSAISIQKTVINGHPFKLINTPGFDDPHKGNLEVFVDIARYLLSEELKSGVKGIVYVHCATDPLQSRSLIENLNVLFNILLGQPALRILTVLVVPPSSKGVEDAGAVVADMQTSDSAFSAAQKAEARIMASVLDDVDVFNVLSNFMKNDLVQLKVQRDRPANIRHTIEQALGYCDISSVSAALTRQKEETTRQYQPSLVAAKRELEVTRTALEHARRLLAETQEKAERYQAGYRQLEVQIGGEQKRSQDLARKLQDTQAEYSSLRSQLQLQENTEQSEIVLGLKDINRAIEDIGRAFSAHFTDRHANAAFNKDPLEVTTLDARDLTALQVAFNHMEGEPSFIKSSDGAGMMVEDFFDYGIRHLLCSFLWQRIFTPFHPRLNDPFDQLLTGIYQNIQRREPQAASGKWRVNTYIGIDSSDHEGLAKGEIIASHATHFCEGIIAIAKAFFGQDQDVQLEAAHSSQVHKLMQEAWDWNAQLKGKVVVLGDFYQIRYEPRSPLDPNFMEEFEPRKGVSAEKILGTLGLGLISAQAVGGEQPLETTVVCKATVATESLYS</sequence>
<dbReference type="AlphaFoldDB" id="A0A8H7IBQ8"/>
<name>A0A8H7IBQ8_9AGAM</name>
<dbReference type="InterPro" id="IPR027417">
    <property type="entry name" value="P-loop_NTPase"/>
</dbReference>
<keyword evidence="1" id="KW-0175">Coiled coil</keyword>
<protein>
    <submittedName>
        <fullName evidence="2">ATP binding</fullName>
    </submittedName>
</protein>
<dbReference type="SUPFAM" id="SSF53067">
    <property type="entry name" value="Actin-like ATPase domain"/>
    <property type="match status" value="1"/>
</dbReference>
<comment type="caution">
    <text evidence="2">The sequence shown here is derived from an EMBL/GenBank/DDBJ whole genome shotgun (WGS) entry which is preliminary data.</text>
</comment>
<dbReference type="InterPro" id="IPR043129">
    <property type="entry name" value="ATPase_NBD"/>
</dbReference>
<evidence type="ECO:0000313" key="2">
    <source>
        <dbReference type="EMBL" id="KAF8755232.1"/>
    </source>
</evidence>
<dbReference type="EMBL" id="JACYCF010000009">
    <property type="protein sequence ID" value="KAF8755232.1"/>
    <property type="molecule type" value="Genomic_DNA"/>
</dbReference>
<evidence type="ECO:0000313" key="3">
    <source>
        <dbReference type="Proteomes" id="UP000614334"/>
    </source>
</evidence>
<dbReference type="Gene3D" id="3.30.420.40">
    <property type="match status" value="2"/>
</dbReference>
<feature type="coiled-coil region" evidence="1">
    <location>
        <begin position="869"/>
        <end position="945"/>
    </location>
</feature>
<dbReference type="Gene3D" id="3.90.640.10">
    <property type="entry name" value="Actin, Chain A, domain 4"/>
    <property type="match status" value="1"/>
</dbReference>